<reference evidence="5" key="1">
    <citation type="submission" date="2024-07" db="EMBL/GenBank/DDBJ databases">
        <authorList>
            <person name="Yu S.T."/>
        </authorList>
    </citation>
    <scope>NUCLEOTIDE SEQUENCE</scope>
    <source>
        <strain evidence="5">R39</strain>
    </source>
</reference>
<evidence type="ECO:0000256" key="2">
    <source>
        <dbReference type="ARBA" id="ARBA00022723"/>
    </source>
</evidence>
<dbReference type="GO" id="GO:0016791">
    <property type="term" value="F:phosphatase activity"/>
    <property type="evidence" value="ECO:0007669"/>
    <property type="project" value="TreeGrafter"/>
</dbReference>
<dbReference type="EMBL" id="CP163441">
    <property type="protein sequence ID" value="XDQ46998.1"/>
    <property type="molecule type" value="Genomic_DNA"/>
</dbReference>
<organism evidence="5">
    <name type="scientific">Streptomyces sp. R39</name>
    <dbReference type="NCBI Taxonomy" id="3238631"/>
    <lineage>
        <taxon>Bacteria</taxon>
        <taxon>Bacillati</taxon>
        <taxon>Actinomycetota</taxon>
        <taxon>Actinomycetes</taxon>
        <taxon>Kitasatosporales</taxon>
        <taxon>Streptomycetaceae</taxon>
        <taxon>Streptomyces</taxon>
    </lineage>
</organism>
<evidence type="ECO:0000256" key="3">
    <source>
        <dbReference type="ARBA" id="ARBA00022801"/>
    </source>
</evidence>
<dbReference type="InterPro" id="IPR036412">
    <property type="entry name" value="HAD-like_sf"/>
</dbReference>
<sequence>MKKFVIFDLDDTLVDTTRGIDRWFVELSEQRSLGPEGLAFLREEHQRPVSPEETFRAIVDRFGFSESPAELRRLFRERWPRLVRTVDGVPGALRVLREHGWLLALLTNGREDQQRPKMRDGLGDFFDVLCFAHDEAVSKPDPEVFRIVERRAGTELAGGWMVGDSLQDDIAAAAALGMSTIWVSGGRDLPTGGILPDEVVKTVDEAFPILLSRGGQGC</sequence>
<dbReference type="InterPro" id="IPR041492">
    <property type="entry name" value="HAD_2"/>
</dbReference>
<name>A0AB39QXC0_9ACTN</name>
<dbReference type="SUPFAM" id="SSF56784">
    <property type="entry name" value="HAD-like"/>
    <property type="match status" value="1"/>
</dbReference>
<gene>
    <name evidence="5" type="ORF">AB5J52_34680</name>
</gene>
<dbReference type="EC" id="3.1.3.-" evidence="5"/>
<dbReference type="InterPro" id="IPR006439">
    <property type="entry name" value="HAD-SF_hydro_IA"/>
</dbReference>
<dbReference type="InterPro" id="IPR023214">
    <property type="entry name" value="HAD_sf"/>
</dbReference>
<dbReference type="RefSeq" id="WP_369226011.1">
    <property type="nucleotide sequence ID" value="NZ_CP163441.1"/>
</dbReference>
<dbReference type="SFLD" id="SFLDG01129">
    <property type="entry name" value="C1.5:_HAD__Beta-PGM__Phosphata"/>
    <property type="match status" value="1"/>
</dbReference>
<evidence type="ECO:0000256" key="1">
    <source>
        <dbReference type="ARBA" id="ARBA00001946"/>
    </source>
</evidence>
<dbReference type="Gene3D" id="1.10.150.520">
    <property type="match status" value="1"/>
</dbReference>
<keyword evidence="4" id="KW-0460">Magnesium</keyword>
<keyword evidence="3 5" id="KW-0378">Hydrolase</keyword>
<dbReference type="PRINTS" id="PR00413">
    <property type="entry name" value="HADHALOGNASE"/>
</dbReference>
<evidence type="ECO:0000256" key="4">
    <source>
        <dbReference type="ARBA" id="ARBA00022842"/>
    </source>
</evidence>
<dbReference type="PANTHER" id="PTHR46470">
    <property type="entry name" value="N-ACYLNEURAMINATE-9-PHOSPHATASE"/>
    <property type="match status" value="1"/>
</dbReference>
<comment type="cofactor">
    <cofactor evidence="1">
        <name>Mg(2+)</name>
        <dbReference type="ChEBI" id="CHEBI:18420"/>
    </cofactor>
</comment>
<evidence type="ECO:0000313" key="5">
    <source>
        <dbReference type="EMBL" id="XDQ46998.1"/>
    </source>
</evidence>
<dbReference type="GO" id="GO:0044281">
    <property type="term" value="P:small molecule metabolic process"/>
    <property type="evidence" value="ECO:0007669"/>
    <property type="project" value="UniProtKB-ARBA"/>
</dbReference>
<accession>A0AB39QXC0</accession>
<dbReference type="NCBIfam" id="TIGR01549">
    <property type="entry name" value="HAD-SF-IA-v1"/>
    <property type="match status" value="1"/>
</dbReference>
<dbReference type="GO" id="GO:0046872">
    <property type="term" value="F:metal ion binding"/>
    <property type="evidence" value="ECO:0007669"/>
    <property type="project" value="UniProtKB-KW"/>
</dbReference>
<proteinExistence type="predicted"/>
<dbReference type="SFLD" id="SFLDS00003">
    <property type="entry name" value="Haloacid_Dehalogenase"/>
    <property type="match status" value="1"/>
</dbReference>
<dbReference type="AlphaFoldDB" id="A0AB39QXC0"/>
<dbReference type="Pfam" id="PF13419">
    <property type="entry name" value="HAD_2"/>
    <property type="match status" value="1"/>
</dbReference>
<dbReference type="PANTHER" id="PTHR46470:SF2">
    <property type="entry name" value="GLYCERALDEHYDE 3-PHOSPHATE PHOSPHATASE"/>
    <property type="match status" value="1"/>
</dbReference>
<keyword evidence="2" id="KW-0479">Metal-binding</keyword>
<dbReference type="Gene3D" id="3.40.50.1000">
    <property type="entry name" value="HAD superfamily/HAD-like"/>
    <property type="match status" value="1"/>
</dbReference>
<protein>
    <submittedName>
        <fullName evidence="5">HAD family hydrolase</fullName>
        <ecNumber evidence="5">3.1.3.-</ecNumber>
    </submittedName>
</protein>
<dbReference type="InterPro" id="IPR051400">
    <property type="entry name" value="HAD-like_hydrolase"/>
</dbReference>